<keyword evidence="2" id="KW-1185">Reference proteome</keyword>
<accession>A0ACC2W6S7</accession>
<reference evidence="1" key="1">
    <citation type="submission" date="2023-04" db="EMBL/GenBank/DDBJ databases">
        <title>Draft Genome sequencing of Naganishia species isolated from polar environments using Oxford Nanopore Technology.</title>
        <authorList>
            <person name="Leo P."/>
            <person name="Venkateswaran K."/>
        </authorList>
    </citation>
    <scope>NUCLEOTIDE SEQUENCE</scope>
    <source>
        <strain evidence="1">MNA-CCFEE 5262</strain>
    </source>
</reference>
<evidence type="ECO:0000313" key="1">
    <source>
        <dbReference type="EMBL" id="KAJ9106889.1"/>
    </source>
</evidence>
<evidence type="ECO:0000313" key="2">
    <source>
        <dbReference type="Proteomes" id="UP001230649"/>
    </source>
</evidence>
<comment type="caution">
    <text evidence="1">The sequence shown here is derived from an EMBL/GenBank/DDBJ whole genome shotgun (WGS) entry which is preliminary data.</text>
</comment>
<dbReference type="Proteomes" id="UP001230649">
    <property type="component" value="Unassembled WGS sequence"/>
</dbReference>
<sequence length="172" mass="19346">MSQPFPTRYSHPFTFDELRELEVPIIAGEITRRGHSMERLKDSNEQICSHVESLEAEDAEEAAEMHSVISENEETMYVWALASIRILADRFYVDRKAQEERILLLKHALEAKMGFDPTNSHYGVEENRAIINSESTQIPPSPAQVTTAPPVNGRNGTTDVIQENGAGEGMYL</sequence>
<name>A0ACC2W6S7_9TREE</name>
<protein>
    <submittedName>
        <fullName evidence="1">Uncharacterized protein</fullName>
    </submittedName>
</protein>
<dbReference type="EMBL" id="JASBWS010000040">
    <property type="protein sequence ID" value="KAJ9106889.1"/>
    <property type="molecule type" value="Genomic_DNA"/>
</dbReference>
<gene>
    <name evidence="1" type="ORF">QFC20_003897</name>
</gene>
<proteinExistence type="predicted"/>
<organism evidence="1 2">
    <name type="scientific">Naganishia adeliensis</name>
    <dbReference type="NCBI Taxonomy" id="92952"/>
    <lineage>
        <taxon>Eukaryota</taxon>
        <taxon>Fungi</taxon>
        <taxon>Dikarya</taxon>
        <taxon>Basidiomycota</taxon>
        <taxon>Agaricomycotina</taxon>
        <taxon>Tremellomycetes</taxon>
        <taxon>Filobasidiales</taxon>
        <taxon>Filobasidiaceae</taxon>
        <taxon>Naganishia</taxon>
    </lineage>
</organism>